<sequence length="2072" mass="231378">GRCIVWNQINQLRTPVDALRECHTDLANRLTLLSKQLEHMGGRTSQRQYAMELPMSAQISLETEAHNHLKLAKEREQVLKTIREIPGFDSFLRPKRCADLMKAIPDNGIIVVINSSKSRCDALILTTGREEPMHVPLEKFSFDRAHTLARGLRDCLEDQHLRSRYGEQDMSDSRVLGRYKGPRPGGQIKGMLQALWTDLVDPILQLLGLKVISGDTDLPRIWWCPTGPFAFLPIHAAGIYDPGPELTHSCLADYVVSSYIPTLATLDRLRSRNSVGLDHDILLVSQPTTPGMPPIPKTEEEIRRTQDALHKRGIRSYWCNGEDATVAHISESMESFSCVHLACHASQNHADPLESGIYLHDGALKLSDIMRKNLPMADLAFLSACQTSTGNEKLPEEAVHLAAGMLSAGYRSVVATMWSISDKHAPDIAETFYKYLFKDDTRETTGSSRALHTAVQALRRELGDSTEVKLLEWIPPFTPLDNNTMDIGVCKDVEDVSGGVANSPGRVGVRPHGDPHNNGTNHFLLLAVLEGQKASCLECGVFETVVLHGRNDFGSNVIPDVVQRCIEDTVGRFGRDLEETGSRWWVGDGVGLEVGTPKKVGRVARDTMVPELGLVLRDQLHLGVPFAMPSDASSRKSQLYITNLQIDCPPADEGKAELDDLKLIIVDERAYALNLIRTSRSSWKPKDEAPIPIPRHGVMLVAASDGFGDLSRADFDISHLFRRKQGSEGAGQRNRIGLSLKPVEEAPKLTFSYEAFDSSTAGLLETGQVDHPLELLPDYYPRKPDMLISYGDQFLRRFNNLTQSEDDIKMTMKAYQDAVDLLSANDPRLATFINDQGLAYFDRYSILGRVEDLHEAMNKYRIAMAITPEDHEYYPRWLNNLGNGFLMLSLRNGNLEDLSNAIETHRRAVQLIPDGYVHLPFMLNNLGNTLLSRFEHTGELEDLSESIQLHQRAVMLTPDDSVGLPSMLTNLSHSFIRRFERSGDLADLSESIRVQQLAIQLTPSGHARLPSMLSSLGHVFNRRYYRTRELDDISEAIRFHQQAVQMTPEGHSDLPVMLDNLGDALRIRYVRTGKLDDIQEAIQVGKKAIELTPEGHPRLHSMYSLLALALSRRFERTEQLDDVQQSVEFQRKALQVTPAQHISFPLMLSNLGTVLNRRFQQTGDLADINEAIQLHQQSVELTVDDHANLPSYLHSLAQAFSLRFRRTGNPVDISQAIELHRRAIKLTPEGHEELVPRLSGLGDSLRGRFEQTGELIDISEAIRLHQRALQLTPDDSGDFATLLNNLGNSFTDRFEQSRDPLDISEAIQLHQQALKATPEGHQRMPARLSSLGSAFCYRFEQAGSLTDIEESIRIHQLAIQLTPAGDAQLPLRLNNLGHALFRRFEETKTLTDLSQSIKLHQQSVDLMPEDHPRLPACLNNLGNSFLMRFSRTRELADNSESIKLRERVIHLLPDGHPDLPDMLYNLGNAFFLRLLQTEEPEAFTSAMSKFTECALSSNGSPMTGILACQRLTLFSKAIKSRPASISNVLAAQERIIHLLSLHTSLKETLKRRHKLLVDSSKLSTAAAATALSVNHPTKAVEWLEQGRCIIWNQINQLRLPLDELRMCQPALADRFTTLSKQLENASARTDLRNTGQQLSLAIRISLQNEAHDHLRVAQERDALLESIRGIPGFEDFLRPRKFADLAGKLPKEGWVVVLNADQSRCDALILSADCKEPMHIPLERISYDRATELTKLLRDKLASRLLRSRYSEELQSSAHVRAASKYKPRNVENEVQNVLRILWIDLVEPILQSLDLKAEGDISNLPRIWWCPTGPFAFLPIHAAGIYGNKEGPRSSLGDFAISSYIPNLSTFDKLRYPASSLTNSNVLFISQPATPGLPRIPSTSKEVDKARGQLDQRGISSALYQGSEATVAAITNSLDHFSSLHLACHASQNVGDSLQSAIHLHDGPLRLSAIIQKDLPAAELAFLSACQTSTGDENLPEEAVHLAAGMLAAGYRGVVATMWSIFDKHAPQIAEEFYQNLFIDSSREEGRRLDITSAARALHIATQHLRNTVGDSDEALLTWIPYVHYGI</sequence>
<dbReference type="EMBL" id="NHYE01000696">
    <property type="protein sequence ID" value="PPR03810.1"/>
    <property type="molecule type" value="Genomic_DNA"/>
</dbReference>
<dbReference type="Gene3D" id="1.25.40.10">
    <property type="entry name" value="Tetratricopeptide repeat domain"/>
    <property type="match status" value="4"/>
</dbReference>
<dbReference type="InterPro" id="IPR024983">
    <property type="entry name" value="CHAT_dom"/>
</dbReference>
<reference evidence="2 3" key="1">
    <citation type="journal article" date="2018" name="Evol. Lett.">
        <title>Horizontal gene cluster transfer increased hallucinogenic mushroom diversity.</title>
        <authorList>
            <person name="Reynolds H.T."/>
            <person name="Vijayakumar V."/>
            <person name="Gluck-Thaler E."/>
            <person name="Korotkin H.B."/>
            <person name="Matheny P.B."/>
            <person name="Slot J.C."/>
        </authorList>
    </citation>
    <scope>NUCLEOTIDE SEQUENCE [LARGE SCALE GENOMIC DNA]</scope>
    <source>
        <strain evidence="2 3">SRW20</strain>
    </source>
</reference>
<dbReference type="PANTHER" id="PTHR19959:SF119">
    <property type="entry name" value="FUNGAL LIPASE-LIKE DOMAIN-CONTAINING PROTEIN"/>
    <property type="match status" value="1"/>
</dbReference>
<dbReference type="Proteomes" id="UP000284706">
    <property type="component" value="Unassembled WGS sequence"/>
</dbReference>
<feature type="domain" description="CHAT" evidence="1">
    <location>
        <begin position="191"/>
        <end position="464"/>
    </location>
</feature>
<dbReference type="SUPFAM" id="SSF48452">
    <property type="entry name" value="TPR-like"/>
    <property type="match status" value="2"/>
</dbReference>
<comment type="caution">
    <text evidence="2">The sequence shown here is derived from an EMBL/GenBank/DDBJ whole genome shotgun (WGS) entry which is preliminary data.</text>
</comment>
<gene>
    <name evidence="2" type="ORF">CVT26_000985</name>
</gene>
<evidence type="ECO:0000259" key="1">
    <source>
        <dbReference type="Pfam" id="PF12770"/>
    </source>
</evidence>
<dbReference type="InterPro" id="IPR011990">
    <property type="entry name" value="TPR-like_helical_dom_sf"/>
</dbReference>
<feature type="non-terminal residue" evidence="2">
    <location>
        <position position="1"/>
    </location>
</feature>
<dbReference type="OrthoDB" id="9991317at2759"/>
<evidence type="ECO:0000313" key="2">
    <source>
        <dbReference type="EMBL" id="PPR03810.1"/>
    </source>
</evidence>
<evidence type="ECO:0000313" key="3">
    <source>
        <dbReference type="Proteomes" id="UP000284706"/>
    </source>
</evidence>
<dbReference type="STRING" id="231916.A0A409YL96"/>
<dbReference type="Pfam" id="PF12770">
    <property type="entry name" value="CHAT"/>
    <property type="match status" value="2"/>
</dbReference>
<name>A0A409YL96_9AGAR</name>
<proteinExistence type="predicted"/>
<dbReference type="PANTHER" id="PTHR19959">
    <property type="entry name" value="KINESIN LIGHT CHAIN"/>
    <property type="match status" value="1"/>
</dbReference>
<feature type="domain" description="CHAT" evidence="1">
    <location>
        <begin position="1778"/>
        <end position="2071"/>
    </location>
</feature>
<accession>A0A409YL96</accession>
<protein>
    <recommendedName>
        <fullName evidence="1">CHAT domain-containing protein</fullName>
    </recommendedName>
</protein>
<dbReference type="InParanoid" id="A0A409YL96"/>
<keyword evidence="3" id="KW-1185">Reference proteome</keyword>
<organism evidence="2 3">
    <name type="scientific">Gymnopilus dilepis</name>
    <dbReference type="NCBI Taxonomy" id="231916"/>
    <lineage>
        <taxon>Eukaryota</taxon>
        <taxon>Fungi</taxon>
        <taxon>Dikarya</taxon>
        <taxon>Basidiomycota</taxon>
        <taxon>Agaricomycotina</taxon>
        <taxon>Agaricomycetes</taxon>
        <taxon>Agaricomycetidae</taxon>
        <taxon>Agaricales</taxon>
        <taxon>Agaricineae</taxon>
        <taxon>Hymenogastraceae</taxon>
        <taxon>Gymnopilus</taxon>
    </lineage>
</organism>